<organism evidence="2 3">
    <name type="scientific">Cryptolaemus montrouzieri</name>
    <dbReference type="NCBI Taxonomy" id="559131"/>
    <lineage>
        <taxon>Eukaryota</taxon>
        <taxon>Metazoa</taxon>
        <taxon>Ecdysozoa</taxon>
        <taxon>Arthropoda</taxon>
        <taxon>Hexapoda</taxon>
        <taxon>Insecta</taxon>
        <taxon>Pterygota</taxon>
        <taxon>Neoptera</taxon>
        <taxon>Endopterygota</taxon>
        <taxon>Coleoptera</taxon>
        <taxon>Polyphaga</taxon>
        <taxon>Cucujiformia</taxon>
        <taxon>Coccinelloidea</taxon>
        <taxon>Coccinellidae</taxon>
        <taxon>Scymninae</taxon>
        <taxon>Scymnini</taxon>
        <taxon>Cryptolaemus</taxon>
    </lineage>
</organism>
<evidence type="ECO:0000313" key="3">
    <source>
        <dbReference type="Proteomes" id="UP001516400"/>
    </source>
</evidence>
<feature type="compositionally biased region" description="Basic and acidic residues" evidence="1">
    <location>
        <begin position="116"/>
        <end position="132"/>
    </location>
</feature>
<feature type="compositionally biased region" description="Basic and acidic residues" evidence="1">
    <location>
        <begin position="168"/>
        <end position="192"/>
    </location>
</feature>
<feature type="region of interest" description="Disordered" evidence="1">
    <location>
        <begin position="62"/>
        <end position="136"/>
    </location>
</feature>
<feature type="region of interest" description="Disordered" evidence="1">
    <location>
        <begin position="1"/>
        <end position="40"/>
    </location>
</feature>
<feature type="region of interest" description="Disordered" evidence="1">
    <location>
        <begin position="168"/>
        <end position="222"/>
    </location>
</feature>
<name>A0ABD2P1P5_9CUCU</name>
<evidence type="ECO:0000256" key="1">
    <source>
        <dbReference type="SAM" id="MobiDB-lite"/>
    </source>
</evidence>
<comment type="caution">
    <text evidence="2">The sequence shown here is derived from an EMBL/GenBank/DDBJ whole genome shotgun (WGS) entry which is preliminary data.</text>
</comment>
<feature type="compositionally biased region" description="Polar residues" evidence="1">
    <location>
        <begin position="105"/>
        <end position="115"/>
    </location>
</feature>
<protein>
    <submittedName>
        <fullName evidence="2">Uncharacterized protein</fullName>
    </submittedName>
</protein>
<accession>A0ABD2P1P5</accession>
<feature type="compositionally biased region" description="Acidic residues" evidence="1">
    <location>
        <begin position="13"/>
        <end position="26"/>
    </location>
</feature>
<dbReference type="Proteomes" id="UP001516400">
    <property type="component" value="Unassembled WGS sequence"/>
</dbReference>
<feature type="compositionally biased region" description="Basic and acidic residues" evidence="1">
    <location>
        <begin position="78"/>
        <end position="90"/>
    </location>
</feature>
<dbReference type="AlphaFoldDB" id="A0ABD2P1P5"/>
<evidence type="ECO:0000313" key="2">
    <source>
        <dbReference type="EMBL" id="KAL3284766.1"/>
    </source>
</evidence>
<reference evidence="2 3" key="1">
    <citation type="journal article" date="2021" name="BMC Biol.">
        <title>Horizontally acquired antibacterial genes associated with adaptive radiation of ladybird beetles.</title>
        <authorList>
            <person name="Li H.S."/>
            <person name="Tang X.F."/>
            <person name="Huang Y.H."/>
            <person name="Xu Z.Y."/>
            <person name="Chen M.L."/>
            <person name="Du X.Y."/>
            <person name="Qiu B.Y."/>
            <person name="Chen P.T."/>
            <person name="Zhang W."/>
            <person name="Slipinski A."/>
            <person name="Escalona H.E."/>
            <person name="Waterhouse R.M."/>
            <person name="Zwick A."/>
            <person name="Pang H."/>
        </authorList>
    </citation>
    <scope>NUCLEOTIDE SEQUENCE [LARGE SCALE GENOMIC DNA]</scope>
    <source>
        <strain evidence="2">SYSU2018</strain>
    </source>
</reference>
<gene>
    <name evidence="2" type="ORF">HHI36_018910</name>
</gene>
<dbReference type="EMBL" id="JABFTP020000165">
    <property type="protein sequence ID" value="KAL3284766.1"/>
    <property type="molecule type" value="Genomic_DNA"/>
</dbReference>
<sequence length="302" mass="34534">MVRKRSYKKYIQEESDSDDFYEEEVPESAQPKKYSLRQRRGTNFAEDFDYDLVEEADGNLAASASKLRSDDEEFETADTDHETSDCEPRTSRPSSKSTPKKKQDTASTTNCTITTYKDRELEPEIPKDKQSSEDMIDFEDVIRADILVNKSRIDYDTIIEKTEIKIQKTEPGKAEKEQKPKRVEKVLKEKKTGGPPKKRGRKPKQRLELEPEPEESYDYESPNAGLPINTVLGVTESLYELAERYHMQGGIIPEQMEPIPPDTILKDGLEIEMTEGSCMENDSNTNVLVKEPETVSEAIESF</sequence>
<keyword evidence="3" id="KW-1185">Reference proteome</keyword>
<proteinExistence type="predicted"/>